<dbReference type="EMBL" id="SNXY01000009">
    <property type="protein sequence ID" value="TDP83581.1"/>
    <property type="molecule type" value="Genomic_DNA"/>
</dbReference>
<evidence type="ECO:0000259" key="7">
    <source>
        <dbReference type="PROSITE" id="PS51007"/>
    </source>
</evidence>
<dbReference type="Gene3D" id="1.10.760.10">
    <property type="entry name" value="Cytochrome c-like domain"/>
    <property type="match status" value="1"/>
</dbReference>
<reference evidence="8 9" key="1">
    <citation type="submission" date="2019-03" db="EMBL/GenBank/DDBJ databases">
        <title>Genomic Encyclopedia of Type Strains, Phase IV (KMG-IV): sequencing the most valuable type-strain genomes for metagenomic binning, comparative biology and taxonomic classification.</title>
        <authorList>
            <person name="Goeker M."/>
        </authorList>
    </citation>
    <scope>NUCLEOTIDE SEQUENCE [LARGE SCALE GENOMIC DNA]</scope>
    <source>
        <strain evidence="8 9">DSM 102969</strain>
    </source>
</reference>
<gene>
    <name evidence="8" type="ORF">EDD54_3543</name>
</gene>
<evidence type="ECO:0000256" key="3">
    <source>
        <dbReference type="ARBA" id="ARBA00023004"/>
    </source>
</evidence>
<dbReference type="InterPro" id="IPR009056">
    <property type="entry name" value="Cyt_c-like_dom"/>
</dbReference>
<evidence type="ECO:0000256" key="1">
    <source>
        <dbReference type="ARBA" id="ARBA00022617"/>
    </source>
</evidence>
<keyword evidence="2 4" id="KW-0479">Metal-binding</keyword>
<dbReference type="PANTHER" id="PTHR35008">
    <property type="entry name" value="BLL4482 PROTEIN-RELATED"/>
    <property type="match status" value="1"/>
</dbReference>
<dbReference type="SUPFAM" id="SSF46626">
    <property type="entry name" value="Cytochrome c"/>
    <property type="match status" value="1"/>
</dbReference>
<feature type="domain" description="Cytochrome c" evidence="7">
    <location>
        <begin position="21"/>
        <end position="115"/>
    </location>
</feature>
<keyword evidence="6" id="KW-0732">Signal</keyword>
<proteinExistence type="predicted"/>
<feature type="signal peptide" evidence="6">
    <location>
        <begin position="1"/>
        <end position="23"/>
    </location>
</feature>
<name>A0A4R6RBQ3_9HYPH</name>
<dbReference type="InterPro" id="IPR036909">
    <property type="entry name" value="Cyt_c-like_dom_sf"/>
</dbReference>
<keyword evidence="9" id="KW-1185">Reference proteome</keyword>
<keyword evidence="3 4" id="KW-0408">Iron</keyword>
<dbReference type="RefSeq" id="WP_126538647.1">
    <property type="nucleotide sequence ID" value="NZ_BSPM01000009.1"/>
</dbReference>
<keyword evidence="1 4" id="KW-0349">Heme</keyword>
<evidence type="ECO:0000256" key="6">
    <source>
        <dbReference type="SAM" id="SignalP"/>
    </source>
</evidence>
<comment type="caution">
    <text evidence="8">The sequence shown here is derived from an EMBL/GenBank/DDBJ whole genome shotgun (WGS) entry which is preliminary data.</text>
</comment>
<dbReference type="Proteomes" id="UP000294547">
    <property type="component" value="Unassembled WGS sequence"/>
</dbReference>
<accession>A0A4R6RBQ3</accession>
<organism evidence="8 9">
    <name type="scientific">Oharaeibacter diazotrophicus</name>
    <dbReference type="NCBI Taxonomy" id="1920512"/>
    <lineage>
        <taxon>Bacteria</taxon>
        <taxon>Pseudomonadati</taxon>
        <taxon>Pseudomonadota</taxon>
        <taxon>Alphaproteobacteria</taxon>
        <taxon>Hyphomicrobiales</taxon>
        <taxon>Pleomorphomonadaceae</taxon>
        <taxon>Oharaeibacter</taxon>
    </lineage>
</organism>
<sequence length="145" mass="14595">MTGAVRSVLAGAALAALVAPALAADGKAVFETVCVACHQEGGVGAPGLAPPLVDPELWSRLGDKAGAYVTGVLVAGLSGKIEAVGQTYVGVAMPSQEALSDEELVAVATYVLHDLNHLDVAIPAPPRADPPSHKALRAMRKGDAP</sequence>
<dbReference type="GO" id="GO:0020037">
    <property type="term" value="F:heme binding"/>
    <property type="evidence" value="ECO:0007669"/>
    <property type="project" value="InterPro"/>
</dbReference>
<evidence type="ECO:0000256" key="4">
    <source>
        <dbReference type="PROSITE-ProRule" id="PRU00433"/>
    </source>
</evidence>
<evidence type="ECO:0000256" key="5">
    <source>
        <dbReference type="SAM" id="MobiDB-lite"/>
    </source>
</evidence>
<dbReference type="PANTHER" id="PTHR35008:SF8">
    <property type="entry name" value="ALCOHOL DEHYDROGENASE CYTOCHROME C SUBUNIT"/>
    <property type="match status" value="1"/>
</dbReference>
<dbReference type="OrthoDB" id="70223at2"/>
<dbReference type="Pfam" id="PF00034">
    <property type="entry name" value="Cytochrom_C"/>
    <property type="match status" value="1"/>
</dbReference>
<dbReference type="GO" id="GO:0009055">
    <property type="term" value="F:electron transfer activity"/>
    <property type="evidence" value="ECO:0007669"/>
    <property type="project" value="InterPro"/>
</dbReference>
<dbReference type="AlphaFoldDB" id="A0A4R6RBQ3"/>
<dbReference type="GO" id="GO:0046872">
    <property type="term" value="F:metal ion binding"/>
    <property type="evidence" value="ECO:0007669"/>
    <property type="project" value="UniProtKB-KW"/>
</dbReference>
<evidence type="ECO:0000313" key="8">
    <source>
        <dbReference type="EMBL" id="TDP83581.1"/>
    </source>
</evidence>
<feature type="chain" id="PRO_5020209946" evidence="6">
    <location>
        <begin position="24"/>
        <end position="145"/>
    </location>
</feature>
<dbReference type="PROSITE" id="PS51007">
    <property type="entry name" value="CYTC"/>
    <property type="match status" value="1"/>
</dbReference>
<protein>
    <submittedName>
        <fullName evidence="8">Cbb3-type cytochrome c oxidase subunit III</fullName>
    </submittedName>
</protein>
<feature type="region of interest" description="Disordered" evidence="5">
    <location>
        <begin position="123"/>
        <end position="145"/>
    </location>
</feature>
<evidence type="ECO:0000313" key="9">
    <source>
        <dbReference type="Proteomes" id="UP000294547"/>
    </source>
</evidence>
<dbReference type="InterPro" id="IPR051459">
    <property type="entry name" value="Cytochrome_c-type_DH"/>
</dbReference>
<evidence type="ECO:0000256" key="2">
    <source>
        <dbReference type="ARBA" id="ARBA00022723"/>
    </source>
</evidence>